<name>A0A328AN36_9CAUL</name>
<comment type="caution">
    <text evidence="2">The sequence shown here is derived from an EMBL/GenBank/DDBJ whole genome shotgun (WGS) entry which is preliminary data.</text>
</comment>
<evidence type="ECO:0000256" key="1">
    <source>
        <dbReference type="SAM" id="MobiDB-lite"/>
    </source>
</evidence>
<protein>
    <submittedName>
        <fullName evidence="2">Uncharacterized protein</fullName>
    </submittedName>
</protein>
<dbReference type="Proteomes" id="UP000249254">
    <property type="component" value="Unassembled WGS sequence"/>
</dbReference>
<proteinExistence type="predicted"/>
<reference evidence="3" key="1">
    <citation type="submission" date="2018-05" db="EMBL/GenBank/DDBJ databases">
        <authorList>
            <person name="Li X."/>
        </authorList>
    </citation>
    <scope>NUCLEOTIDE SEQUENCE [LARGE SCALE GENOMIC DNA]</scope>
    <source>
        <strain evidence="3">LX32</strain>
    </source>
</reference>
<organism evidence="2 3">
    <name type="scientific">Phenylobacterium soli</name>
    <dbReference type="NCBI Taxonomy" id="2170551"/>
    <lineage>
        <taxon>Bacteria</taxon>
        <taxon>Pseudomonadati</taxon>
        <taxon>Pseudomonadota</taxon>
        <taxon>Alphaproteobacteria</taxon>
        <taxon>Caulobacterales</taxon>
        <taxon>Caulobacteraceae</taxon>
        <taxon>Phenylobacterium</taxon>
    </lineage>
</organism>
<dbReference type="AlphaFoldDB" id="A0A328AN36"/>
<evidence type="ECO:0000313" key="2">
    <source>
        <dbReference type="EMBL" id="RAK54318.1"/>
    </source>
</evidence>
<accession>A0A328AN36</accession>
<evidence type="ECO:0000313" key="3">
    <source>
        <dbReference type="Proteomes" id="UP000249254"/>
    </source>
</evidence>
<feature type="compositionally biased region" description="Low complexity" evidence="1">
    <location>
        <begin position="76"/>
        <end position="85"/>
    </location>
</feature>
<dbReference type="RefSeq" id="WP_111528069.1">
    <property type="nucleotide sequence ID" value="NZ_JBHRSG010000002.1"/>
</dbReference>
<keyword evidence="3" id="KW-1185">Reference proteome</keyword>
<dbReference type="EMBL" id="QFYQ01000001">
    <property type="protein sequence ID" value="RAK54318.1"/>
    <property type="molecule type" value="Genomic_DNA"/>
</dbReference>
<sequence length="85" mass="8868">MRALDTVIDSGRRVAEALADDAAKCRTTAEKIRLAEAFSQVAEEVCSAIALEAELVRQPAERSAAPERDPEGASGGAPAAKPPVH</sequence>
<feature type="region of interest" description="Disordered" evidence="1">
    <location>
        <begin position="58"/>
        <end position="85"/>
    </location>
</feature>
<gene>
    <name evidence="2" type="ORF">DJ017_07155</name>
</gene>